<dbReference type="Pfam" id="PF06258">
    <property type="entry name" value="Mito_fiss_Elm1"/>
    <property type="match status" value="1"/>
</dbReference>
<dbReference type="InterPro" id="IPR009367">
    <property type="entry name" value="Elm1-like"/>
</dbReference>
<sequence length="398" mass="45563">TTKILNDRPVWVLTDGGIQSTLSGMALGKRLGQVELKTVVTSKGLQVFPPIVQKYLVDWFLSSHSNQSKKIKESNKLPWYLTLKEGEWNDPKPDFVVCSAPDAIPACLSVTKNNPFTYSIYVGYPNIPFLYFDQVVLPKYEMDAKLAKLGPFYSKQKNSIATQVPLLDLEKRENENSLNDILPSSFLDTNNKMMTFIIGGYSPQCRWYSEDATLIVDNIQRIVKKLNTKVAVVFTEKTTPEVKEKIRKLCDDATNSVIIWDSMIDTETSLKRAQIYSSIIDKATRVVVTADLDYSVAHAAAKRKPVYIVFGDRCRQHLSRFHRWARENRITRKLRLDRGRGASQKQQHHAYDPFSYLGNHGPWADGLKLVDNENTLEHIKHEVTELRQERVTGKRRKD</sequence>
<keyword evidence="2" id="KW-1185">Reference proteome</keyword>
<proteinExistence type="predicted"/>
<gene>
    <name evidence="1" type="ORF">INT45_012231</name>
</gene>
<comment type="caution">
    <text evidence="1">The sequence shown here is derived from an EMBL/GenBank/DDBJ whole genome shotgun (WGS) entry which is preliminary data.</text>
</comment>
<name>A0A8H7RUE0_9FUNG</name>
<dbReference type="Proteomes" id="UP000646827">
    <property type="component" value="Unassembled WGS sequence"/>
</dbReference>
<dbReference type="AlphaFoldDB" id="A0A8H7RUE0"/>
<dbReference type="OrthoDB" id="1856981at2759"/>
<protein>
    <submittedName>
        <fullName evidence="1">Uncharacterized protein</fullName>
    </submittedName>
</protein>
<dbReference type="EMBL" id="JAEPRB010000304">
    <property type="protein sequence ID" value="KAG2217361.1"/>
    <property type="molecule type" value="Genomic_DNA"/>
</dbReference>
<reference evidence="1 2" key="1">
    <citation type="submission" date="2020-12" db="EMBL/GenBank/DDBJ databases">
        <title>Metabolic potential, ecology and presence of endohyphal bacteria is reflected in genomic diversity of Mucoromycotina.</title>
        <authorList>
            <person name="Muszewska A."/>
            <person name="Okrasinska A."/>
            <person name="Steczkiewicz K."/>
            <person name="Drgas O."/>
            <person name="Orlowska M."/>
            <person name="Perlinska-Lenart U."/>
            <person name="Aleksandrzak-Piekarczyk T."/>
            <person name="Szatraj K."/>
            <person name="Zielenkiewicz U."/>
            <person name="Pilsyk S."/>
            <person name="Malc E."/>
            <person name="Mieczkowski P."/>
            <person name="Kruszewska J.S."/>
            <person name="Biernat P."/>
            <person name="Pawlowska J."/>
        </authorList>
    </citation>
    <scope>NUCLEOTIDE SEQUENCE [LARGE SCALE GENOMIC DNA]</scope>
    <source>
        <strain evidence="1 2">CBS 142.35</strain>
    </source>
</reference>
<feature type="non-terminal residue" evidence="1">
    <location>
        <position position="1"/>
    </location>
</feature>
<evidence type="ECO:0000313" key="1">
    <source>
        <dbReference type="EMBL" id="KAG2217361.1"/>
    </source>
</evidence>
<organism evidence="1 2">
    <name type="scientific">Circinella minor</name>
    <dbReference type="NCBI Taxonomy" id="1195481"/>
    <lineage>
        <taxon>Eukaryota</taxon>
        <taxon>Fungi</taxon>
        <taxon>Fungi incertae sedis</taxon>
        <taxon>Mucoromycota</taxon>
        <taxon>Mucoromycotina</taxon>
        <taxon>Mucoromycetes</taxon>
        <taxon>Mucorales</taxon>
        <taxon>Lichtheimiaceae</taxon>
        <taxon>Circinella</taxon>
    </lineage>
</organism>
<accession>A0A8H7RUE0</accession>
<evidence type="ECO:0000313" key="2">
    <source>
        <dbReference type="Proteomes" id="UP000646827"/>
    </source>
</evidence>